<dbReference type="EnsemblMetazoa" id="GAUT000224-RA">
    <property type="protein sequence ID" value="GAUT000224-PA"/>
    <property type="gene ID" value="GAUT000224"/>
</dbReference>
<evidence type="ECO:0000313" key="1">
    <source>
        <dbReference type="EnsemblMetazoa" id="GAUT000224-PA"/>
    </source>
</evidence>
<dbReference type="AlphaFoldDB" id="A0A1A9UCT8"/>
<keyword evidence="2" id="KW-1185">Reference proteome</keyword>
<accession>A0A1A9UCT8</accession>
<proteinExistence type="predicted"/>
<protein>
    <submittedName>
        <fullName evidence="1">Uncharacterized protein</fullName>
    </submittedName>
</protein>
<organism evidence="1 2">
    <name type="scientific">Glossina austeni</name>
    <name type="common">Savannah tsetse fly</name>
    <dbReference type="NCBI Taxonomy" id="7395"/>
    <lineage>
        <taxon>Eukaryota</taxon>
        <taxon>Metazoa</taxon>
        <taxon>Ecdysozoa</taxon>
        <taxon>Arthropoda</taxon>
        <taxon>Hexapoda</taxon>
        <taxon>Insecta</taxon>
        <taxon>Pterygota</taxon>
        <taxon>Neoptera</taxon>
        <taxon>Endopterygota</taxon>
        <taxon>Diptera</taxon>
        <taxon>Brachycera</taxon>
        <taxon>Muscomorpha</taxon>
        <taxon>Hippoboscoidea</taxon>
        <taxon>Glossinidae</taxon>
        <taxon>Glossina</taxon>
    </lineage>
</organism>
<sequence length="102" mass="11283">MDSVVNSMQPKRSTTLAAEKKSEGIAPILIKQLLKSAEGNFPIFGMTFSMITAHYWLEEGDTLKAPDVMLNKYATVYGSVRSQGGQKTVILLWSIVLALHLR</sequence>
<dbReference type="VEuPathDB" id="VectorBase:GAUT000224"/>
<name>A0A1A9UCT8_GLOAU</name>
<dbReference type="STRING" id="7395.A0A1A9UCT8"/>
<evidence type="ECO:0000313" key="2">
    <source>
        <dbReference type="Proteomes" id="UP000078200"/>
    </source>
</evidence>
<dbReference type="Proteomes" id="UP000078200">
    <property type="component" value="Unassembled WGS sequence"/>
</dbReference>
<reference evidence="1" key="1">
    <citation type="submission" date="2020-05" db="UniProtKB">
        <authorList>
            <consortium name="EnsemblMetazoa"/>
        </authorList>
    </citation>
    <scope>IDENTIFICATION</scope>
    <source>
        <strain evidence="1">TTRI</strain>
    </source>
</reference>